<accession>A0ABW5D658</accession>
<dbReference type="Gene3D" id="3.40.720.10">
    <property type="entry name" value="Alkaline Phosphatase, subunit A"/>
    <property type="match status" value="1"/>
</dbReference>
<dbReference type="PANTHER" id="PTHR45953:SF1">
    <property type="entry name" value="IDURONATE 2-SULFATASE"/>
    <property type="match status" value="1"/>
</dbReference>
<name>A0ABW5D658_9BACT</name>
<dbReference type="RefSeq" id="WP_386818125.1">
    <property type="nucleotide sequence ID" value="NZ_JBHUIT010000002.1"/>
</dbReference>
<dbReference type="Proteomes" id="UP001597375">
    <property type="component" value="Unassembled WGS sequence"/>
</dbReference>
<evidence type="ECO:0000313" key="5">
    <source>
        <dbReference type="EMBL" id="MFD2255466.1"/>
    </source>
</evidence>
<keyword evidence="2" id="KW-0378">Hydrolase</keyword>
<evidence type="ECO:0000259" key="4">
    <source>
        <dbReference type="Pfam" id="PF00884"/>
    </source>
</evidence>
<dbReference type="InterPro" id="IPR017850">
    <property type="entry name" value="Alkaline_phosphatase_core_sf"/>
</dbReference>
<keyword evidence="6" id="KW-1185">Reference proteome</keyword>
<dbReference type="SUPFAM" id="SSF53649">
    <property type="entry name" value="Alkaline phosphatase-like"/>
    <property type="match status" value="1"/>
</dbReference>
<feature type="domain" description="Sulfatase N-terminal" evidence="4">
    <location>
        <begin position="21"/>
        <end position="450"/>
    </location>
</feature>
<evidence type="ECO:0000256" key="3">
    <source>
        <dbReference type="SAM" id="SignalP"/>
    </source>
</evidence>
<dbReference type="PANTHER" id="PTHR45953">
    <property type="entry name" value="IDURONATE 2-SULFATASE"/>
    <property type="match status" value="1"/>
</dbReference>
<organism evidence="5 6">
    <name type="scientific">Luteolibacter algae</name>
    <dbReference type="NCBI Taxonomy" id="454151"/>
    <lineage>
        <taxon>Bacteria</taxon>
        <taxon>Pseudomonadati</taxon>
        <taxon>Verrucomicrobiota</taxon>
        <taxon>Verrucomicrobiia</taxon>
        <taxon>Verrucomicrobiales</taxon>
        <taxon>Verrucomicrobiaceae</taxon>
        <taxon>Luteolibacter</taxon>
    </lineage>
</organism>
<evidence type="ECO:0000313" key="6">
    <source>
        <dbReference type="Proteomes" id="UP001597375"/>
    </source>
</evidence>
<proteinExistence type="predicted"/>
<evidence type="ECO:0000256" key="1">
    <source>
        <dbReference type="ARBA" id="ARBA00022723"/>
    </source>
</evidence>
<comment type="caution">
    <text evidence="5">The sequence shown here is derived from an EMBL/GenBank/DDBJ whole genome shotgun (WGS) entry which is preliminary data.</text>
</comment>
<dbReference type="EMBL" id="JBHUIT010000002">
    <property type="protein sequence ID" value="MFD2255466.1"/>
    <property type="molecule type" value="Genomic_DNA"/>
</dbReference>
<evidence type="ECO:0000256" key="2">
    <source>
        <dbReference type="ARBA" id="ARBA00022801"/>
    </source>
</evidence>
<dbReference type="CDD" id="cd16153">
    <property type="entry name" value="sulfatase_like"/>
    <property type="match status" value="1"/>
</dbReference>
<feature type="signal peptide" evidence="3">
    <location>
        <begin position="1"/>
        <end position="17"/>
    </location>
</feature>
<protein>
    <submittedName>
        <fullName evidence="5">Sulfatase-like hydrolase/transferase</fullName>
    </submittedName>
</protein>
<reference evidence="6" key="1">
    <citation type="journal article" date="2019" name="Int. J. Syst. Evol. Microbiol.">
        <title>The Global Catalogue of Microorganisms (GCM) 10K type strain sequencing project: providing services to taxonomists for standard genome sequencing and annotation.</title>
        <authorList>
            <consortium name="The Broad Institute Genomics Platform"/>
            <consortium name="The Broad Institute Genome Sequencing Center for Infectious Disease"/>
            <person name="Wu L."/>
            <person name="Ma J."/>
        </authorList>
    </citation>
    <scope>NUCLEOTIDE SEQUENCE [LARGE SCALE GENOMIC DNA]</scope>
    <source>
        <strain evidence="6">CGMCC 4.7106</strain>
    </source>
</reference>
<keyword evidence="3" id="KW-0732">Signal</keyword>
<keyword evidence="1" id="KW-0479">Metal-binding</keyword>
<dbReference type="InterPro" id="IPR000917">
    <property type="entry name" value="Sulfatase_N"/>
</dbReference>
<sequence>MKRIIPSLLLLLGPALAAQKPNILWVITDDQRLDSISAFNRMTRDRDDSPLGKVLSPNVDRLAAMGTTFINSYNQNPSCAPSRTIMHSGRYSHRTGVYGFEYYYPTSELEHWRPMIPEVMAADAGYQTVSVGKGGLYYRQPATTPKGKPQDSNIYQVNLGYRREYAPKGLYDWDKQTDWKSTPKQVFEVFQFSDGEKLSWPVTKGATPDDRPEIRDRLDILRAYSAGDDEHTGMVIGGVNPQSGDKTRDGWFLTELSQYLDNCDQPHTTVYGSKLQGPKSAAPLFVHLGFEAPHTPVLPPQEFRDKFKGITYEIPEFTKEELAGFPPQIQKLYSHSASDHYTTAEKQQMVSDYFAYCAYVDDLVGKAVDKFIGYSEKNQQPWMVLYVCGDHGWRLNEHGMISKFGPFDTDLQNPIIVASSDKTRFPADKVVTDFTTFLDMAPTFYAAAGIDLNQPSYAYLDGEDLAKVAGGALPPRDYIIAEPTHVIGPRAVIRTKEYKFSMRIRPGRIDGKKIDWAIKAPLEEVEPMFFDLRSDPEEIHNLASESHYRPVIDVLRKKLQDIVLGDGRVECKWDAKGDTTVVTSNFAPGADDGKISLPGITPLAR</sequence>
<dbReference type="Pfam" id="PF00884">
    <property type="entry name" value="Sulfatase"/>
    <property type="match status" value="1"/>
</dbReference>
<feature type="chain" id="PRO_5047266452" evidence="3">
    <location>
        <begin position="18"/>
        <end position="605"/>
    </location>
</feature>
<gene>
    <name evidence="5" type="ORF">ACFSSA_02150</name>
</gene>